<protein>
    <recommendedName>
        <fullName evidence="4">Small, acid-soluble spore protein gamma-type</fullName>
    </recommendedName>
</protein>
<dbReference type="KEGG" id="ckl:CKL_1626"/>
<evidence type="ECO:0000256" key="1">
    <source>
        <dbReference type="SAM" id="MobiDB-lite"/>
    </source>
</evidence>
<dbReference type="EMBL" id="CP000673">
    <property type="protein sequence ID" value="EDK33668.1"/>
    <property type="molecule type" value="Genomic_DNA"/>
</dbReference>
<accession>A5N8N7</accession>
<evidence type="ECO:0000313" key="2">
    <source>
        <dbReference type="EMBL" id="EDK33668.1"/>
    </source>
</evidence>
<proteinExistence type="predicted"/>
<reference evidence="2 3" key="1">
    <citation type="journal article" date="2008" name="Proc. Natl. Acad. Sci. U.S.A.">
        <title>The genome of Clostridium kluyveri, a strict anaerobe with unique metabolic features.</title>
        <authorList>
            <person name="Seedorf H."/>
            <person name="Fricke W.F."/>
            <person name="Veith B."/>
            <person name="Brueggemann H."/>
            <person name="Liesegang H."/>
            <person name="Strittmatter A."/>
            <person name="Miethke M."/>
            <person name="Buckel W."/>
            <person name="Hinderberger J."/>
            <person name="Li F."/>
            <person name="Hagemeier C."/>
            <person name="Thauer R.K."/>
            <person name="Gottschalk G."/>
        </authorList>
    </citation>
    <scope>NUCLEOTIDE SEQUENCE [LARGE SCALE GENOMIC DNA]</scope>
    <source>
        <strain evidence="3">ATCC 8527 / DSM 555 / NCIMB 10680</strain>
    </source>
</reference>
<feature type="compositionally biased region" description="Polar residues" evidence="1">
    <location>
        <begin position="27"/>
        <end position="81"/>
    </location>
</feature>
<evidence type="ECO:0000313" key="3">
    <source>
        <dbReference type="Proteomes" id="UP000002411"/>
    </source>
</evidence>
<dbReference type="Proteomes" id="UP000002411">
    <property type="component" value="Chromosome"/>
</dbReference>
<evidence type="ECO:0008006" key="4">
    <source>
        <dbReference type="Google" id="ProtNLM"/>
    </source>
</evidence>
<dbReference type="STRING" id="431943.CKL_1626"/>
<dbReference type="HOGENOM" id="CLU_177594_0_0_9"/>
<keyword evidence="3" id="KW-1185">Reference proteome</keyword>
<gene>
    <name evidence="2" type="ordered locus">CKL_1626</name>
</gene>
<sequence>MNINDKNLQEARQLNQQSRNKKGNASKPMNSLANNGSNIQEARQLNQQSREKSNSTGFTNSVNNLEETKKLNQQSRQNKGK</sequence>
<dbReference type="AlphaFoldDB" id="A5N8N7"/>
<dbReference type="RefSeq" id="WP_012102021.1">
    <property type="nucleotide sequence ID" value="NC_009706.1"/>
</dbReference>
<feature type="compositionally biased region" description="Polar residues" evidence="1">
    <location>
        <begin position="1"/>
        <end position="18"/>
    </location>
</feature>
<organism evidence="2 3">
    <name type="scientific">Clostridium kluyveri (strain ATCC 8527 / DSM 555 / NBRC 12016 / NCIMB 10680 / K1)</name>
    <dbReference type="NCBI Taxonomy" id="431943"/>
    <lineage>
        <taxon>Bacteria</taxon>
        <taxon>Bacillati</taxon>
        <taxon>Bacillota</taxon>
        <taxon>Clostridia</taxon>
        <taxon>Eubacteriales</taxon>
        <taxon>Clostridiaceae</taxon>
        <taxon>Clostridium</taxon>
    </lineage>
</organism>
<feature type="region of interest" description="Disordered" evidence="1">
    <location>
        <begin position="1"/>
        <end position="81"/>
    </location>
</feature>
<name>A5N8N7_CLOK5</name>